<gene>
    <name evidence="1" type="ORF">H9X81_02365</name>
</gene>
<reference evidence="1 2" key="1">
    <citation type="journal article" date="2021" name="Sci. Rep.">
        <title>The distribution of antibiotic resistance genes in chicken gut microbiota commensals.</title>
        <authorList>
            <person name="Juricova H."/>
            <person name="Matiasovicova J."/>
            <person name="Kubasova T."/>
            <person name="Cejkova D."/>
            <person name="Rychlik I."/>
        </authorList>
    </citation>
    <scope>NUCLEOTIDE SEQUENCE [LARGE SCALE GENOMIC DNA]</scope>
    <source>
        <strain evidence="1 2">An564</strain>
    </source>
</reference>
<dbReference type="RefSeq" id="WP_204719547.1">
    <property type="nucleotide sequence ID" value="NZ_JACSNR010000002.1"/>
</dbReference>
<dbReference type="Pfam" id="PF04294">
    <property type="entry name" value="VanW"/>
    <property type="match status" value="1"/>
</dbReference>
<dbReference type="InterPro" id="IPR007391">
    <property type="entry name" value="Vancomycin_resist_VanW"/>
</dbReference>
<protein>
    <submittedName>
        <fullName evidence="1">VanW family protein</fullName>
    </submittedName>
</protein>
<sequence>MKRKLFCEISPLTYRISTKKEILMRKIRDLPLRGKFARVKQEELLPVRIKKHASLIRRRLGNVDMQLQENKAVNLSLAAPCIDRVLIRPGEIFSFWTLVGDPSARRGFRDGLVIAGGKTGSGVGGGMCQFTNLIHWMVLHSDLDIIEHHHHDGMDLFPDYGRQIPFGTGTSILYNYLDYRFQNNTDRTYQLTVWTDGEYLHGELLADRPQQYSYHIECRNEFFSREEDGVYRNNEIWRHKIDVHTGEEAEAVLLRRNHAKIAYDPAGLTVVDLRKEKQS</sequence>
<comment type="caution">
    <text evidence="1">The sequence shown here is derived from an EMBL/GenBank/DDBJ whole genome shotgun (WGS) entry which is preliminary data.</text>
</comment>
<evidence type="ECO:0000313" key="1">
    <source>
        <dbReference type="EMBL" id="MBM6922540.1"/>
    </source>
</evidence>
<name>A0ABS2GJ90_9FIRM</name>
<dbReference type="EMBL" id="JACSNR010000002">
    <property type="protein sequence ID" value="MBM6922540.1"/>
    <property type="molecule type" value="Genomic_DNA"/>
</dbReference>
<organism evidence="1 2">
    <name type="scientific">Hydrogenoanaerobacterium saccharovorans</name>
    <dbReference type="NCBI Taxonomy" id="474960"/>
    <lineage>
        <taxon>Bacteria</taxon>
        <taxon>Bacillati</taxon>
        <taxon>Bacillota</taxon>
        <taxon>Clostridia</taxon>
        <taxon>Eubacteriales</taxon>
        <taxon>Oscillospiraceae</taxon>
        <taxon>Hydrogenoanaerobacterium</taxon>
    </lineage>
</organism>
<keyword evidence="2" id="KW-1185">Reference proteome</keyword>
<dbReference type="Proteomes" id="UP000724149">
    <property type="component" value="Unassembled WGS sequence"/>
</dbReference>
<evidence type="ECO:0000313" key="2">
    <source>
        <dbReference type="Proteomes" id="UP000724149"/>
    </source>
</evidence>
<dbReference type="PANTHER" id="PTHR35788:SF1">
    <property type="entry name" value="EXPORTED PROTEIN"/>
    <property type="match status" value="1"/>
</dbReference>
<proteinExistence type="predicted"/>
<dbReference type="PANTHER" id="PTHR35788">
    <property type="entry name" value="EXPORTED PROTEIN-RELATED"/>
    <property type="match status" value="1"/>
</dbReference>
<dbReference type="InterPro" id="IPR052913">
    <property type="entry name" value="Glycopeptide_resist_protein"/>
</dbReference>
<accession>A0ABS2GJ90</accession>